<dbReference type="EMBL" id="BJWJ01000041">
    <property type="protein sequence ID" value="GEM05601.1"/>
    <property type="molecule type" value="Genomic_DNA"/>
</dbReference>
<evidence type="ECO:0000313" key="8">
    <source>
        <dbReference type="Proteomes" id="UP000321773"/>
    </source>
</evidence>
<evidence type="ECO:0000256" key="2">
    <source>
        <dbReference type="SAM" id="MobiDB-lite"/>
    </source>
</evidence>
<feature type="signal peptide" evidence="4">
    <location>
        <begin position="1"/>
        <end position="23"/>
    </location>
</feature>
<protein>
    <recommendedName>
        <fullName evidence="9">Fibronectin type III domain-containing protein</fullName>
    </recommendedName>
</protein>
<dbReference type="RefSeq" id="WP_062323296.1">
    <property type="nucleotide sequence ID" value="NZ_BJWJ01000041.1"/>
</dbReference>
<gene>
    <name evidence="5" type="ORF">HMI01_25890</name>
    <name evidence="6" type="ORF">SAMN05421668_13338</name>
</gene>
<keyword evidence="4" id="KW-0732">Signal</keyword>
<dbReference type="InterPro" id="IPR013783">
    <property type="entry name" value="Ig-like_fold"/>
</dbReference>
<dbReference type="AlphaFoldDB" id="A0A1I6UUB0"/>
<evidence type="ECO:0000256" key="1">
    <source>
        <dbReference type="ARBA" id="ARBA00022737"/>
    </source>
</evidence>
<feature type="transmembrane region" description="Helical" evidence="3">
    <location>
        <begin position="439"/>
        <end position="457"/>
    </location>
</feature>
<evidence type="ECO:0000313" key="5">
    <source>
        <dbReference type="EMBL" id="GEM05601.1"/>
    </source>
</evidence>
<dbReference type="PANTHER" id="PTHR46708:SF2">
    <property type="entry name" value="FIBRONECTIN TYPE-III DOMAIN-CONTAINING PROTEIN"/>
    <property type="match status" value="1"/>
</dbReference>
<dbReference type="Proteomes" id="UP000321773">
    <property type="component" value="Unassembled WGS sequence"/>
</dbReference>
<evidence type="ECO:0008006" key="9">
    <source>
        <dbReference type="Google" id="ProtNLM"/>
    </source>
</evidence>
<keyword evidence="8" id="KW-1185">Reference proteome</keyword>
<evidence type="ECO:0000256" key="3">
    <source>
        <dbReference type="SAM" id="Phobius"/>
    </source>
</evidence>
<organism evidence="6 7">
    <name type="scientific">Halolactibacillus miurensis</name>
    <dbReference type="NCBI Taxonomy" id="306541"/>
    <lineage>
        <taxon>Bacteria</taxon>
        <taxon>Bacillati</taxon>
        <taxon>Bacillota</taxon>
        <taxon>Bacilli</taxon>
        <taxon>Bacillales</taxon>
        <taxon>Bacillaceae</taxon>
        <taxon>Halolactibacillus</taxon>
    </lineage>
</organism>
<dbReference type="STRING" id="306541.SAMN05421668_13338"/>
<evidence type="ECO:0000313" key="6">
    <source>
        <dbReference type="EMBL" id="SFT04914.1"/>
    </source>
</evidence>
<reference evidence="6 7" key="1">
    <citation type="submission" date="2016-10" db="EMBL/GenBank/DDBJ databases">
        <authorList>
            <person name="de Groot N.N."/>
        </authorList>
    </citation>
    <scope>NUCLEOTIDE SEQUENCE [LARGE SCALE GENOMIC DNA]</scope>
    <source>
        <strain evidence="6 7">DSM 17074</strain>
    </source>
</reference>
<dbReference type="Gene3D" id="2.60.40.10">
    <property type="entry name" value="Immunoglobulins"/>
    <property type="match status" value="2"/>
</dbReference>
<evidence type="ECO:0000313" key="7">
    <source>
        <dbReference type="Proteomes" id="UP000199139"/>
    </source>
</evidence>
<dbReference type="PANTHER" id="PTHR46708">
    <property type="entry name" value="TENASCIN"/>
    <property type="match status" value="1"/>
</dbReference>
<proteinExistence type="predicted"/>
<accession>A0A1I6UUB0</accession>
<sequence>MKKKVVVLILALFMLMPVSGVFAEEFDYQHGLLDSLYIKDITLKETAYDNDLNTNVIGSDLGYVEFEVPMIINAIFTETSGMFPYFDTYFLDENGNELLQFNERDGDGYQTVSIDNVKKIILRKNAGTTYYETDFFGEPMEEVKLPIKDVTNLAYEKKYNEINLNWQNPAQEHFSHVLISFNEQTYETTEQSYRFENLESNKEYDVFIQSVDNQGLKSDGISLTAKTDNVPSSFLGDIKEINADASHDRVDLSWSLPETEYFEHVNIYRKSVSDVQTFSLLSVDAYDPLFETNGTYFNDLTVEEQTTYDYKLTTEFQGLESEGVTVQATTLVAPPPELGGQEFEEQENGDYLVSWQQPEAGQVRILVDGKEYVVVPASDKQFTIPAADMKYGPLGNPLVSIQTIGDNGEESEIVDSGSNIDLPFGVGELIETSAGLMKVIGSLILLGLSFILVPKFVKMIKQSLSSRKNERERIEREQRVSERAYREPRESRISTREGRTSTRVPREFRKGE</sequence>
<keyword evidence="3" id="KW-0812">Transmembrane</keyword>
<keyword evidence="1" id="KW-0677">Repeat</keyword>
<feature type="chain" id="PRO_5011757142" description="Fibronectin type III domain-containing protein" evidence="4">
    <location>
        <begin position="24"/>
        <end position="512"/>
    </location>
</feature>
<keyword evidence="3" id="KW-1133">Transmembrane helix</keyword>
<feature type="region of interest" description="Disordered" evidence="2">
    <location>
        <begin position="467"/>
        <end position="512"/>
    </location>
</feature>
<reference evidence="5 8" key="2">
    <citation type="submission" date="2019-07" db="EMBL/GenBank/DDBJ databases">
        <title>Whole genome shotgun sequence of Halolactibacillus miurensis NBRC 100873.</title>
        <authorList>
            <person name="Hosoyama A."/>
            <person name="Uohara A."/>
            <person name="Ohji S."/>
            <person name="Ichikawa N."/>
        </authorList>
    </citation>
    <scope>NUCLEOTIDE SEQUENCE [LARGE SCALE GENOMIC DNA]</scope>
    <source>
        <strain evidence="5 8">NBRC 100873</strain>
    </source>
</reference>
<name>A0A1I6UUB0_9BACI</name>
<keyword evidence="3" id="KW-0472">Membrane</keyword>
<dbReference type="EMBL" id="FPAI01000033">
    <property type="protein sequence ID" value="SFT04914.1"/>
    <property type="molecule type" value="Genomic_DNA"/>
</dbReference>
<dbReference type="OrthoDB" id="8660908at2"/>
<evidence type="ECO:0000256" key="4">
    <source>
        <dbReference type="SAM" id="SignalP"/>
    </source>
</evidence>
<dbReference type="Proteomes" id="UP000199139">
    <property type="component" value="Unassembled WGS sequence"/>
</dbReference>
<dbReference type="InterPro" id="IPR050991">
    <property type="entry name" value="ECM_Regulatory_Proteins"/>
</dbReference>